<dbReference type="STRING" id="7234.B4IRN1"/>
<accession>B4IRN1</accession>
<dbReference type="HOGENOM" id="CLU_2640739_0_0_1"/>
<dbReference type="AlphaFoldDB" id="B4IRN1"/>
<evidence type="ECO:0000313" key="2">
    <source>
        <dbReference type="Proteomes" id="UP000008744"/>
    </source>
</evidence>
<dbReference type="EMBL" id="CH694879">
    <property type="protein sequence ID" value="EDW37820.1"/>
    <property type="molecule type" value="Genomic_DNA"/>
</dbReference>
<dbReference type="eggNOG" id="KOG1101">
    <property type="taxonomic scope" value="Eukaryota"/>
</dbReference>
<name>B4IRN1_DROPE</name>
<gene>
    <name evidence="1" type="primary">Dper\GL13174</name>
    <name evidence="1" type="ORF">Dper_GL13174</name>
</gene>
<keyword evidence="2" id="KW-1185">Reference proteome</keyword>
<organism evidence="2">
    <name type="scientific">Drosophila persimilis</name>
    <name type="common">Fruit fly</name>
    <dbReference type="NCBI Taxonomy" id="7234"/>
    <lineage>
        <taxon>Eukaryota</taxon>
        <taxon>Metazoa</taxon>
        <taxon>Ecdysozoa</taxon>
        <taxon>Arthropoda</taxon>
        <taxon>Hexapoda</taxon>
        <taxon>Insecta</taxon>
        <taxon>Pterygota</taxon>
        <taxon>Neoptera</taxon>
        <taxon>Endopterygota</taxon>
        <taxon>Diptera</taxon>
        <taxon>Brachycera</taxon>
        <taxon>Muscomorpha</taxon>
        <taxon>Ephydroidea</taxon>
        <taxon>Drosophilidae</taxon>
        <taxon>Drosophila</taxon>
        <taxon>Sophophora</taxon>
    </lineage>
</organism>
<sequence length="77" mass="8602">MATEQRILKQDGYLDVGDNSGAPARPFEMRNIVYHPQLNVLLLFGCNNVVKVLDVNSGVVLQTYKLSKNGKRQAARK</sequence>
<dbReference type="Proteomes" id="UP000008744">
    <property type="component" value="Unassembled WGS sequence"/>
</dbReference>
<evidence type="ECO:0000313" key="1">
    <source>
        <dbReference type="EMBL" id="EDW37820.1"/>
    </source>
</evidence>
<dbReference type="OrthoDB" id="47801at2759"/>
<reference evidence="1 2" key="1">
    <citation type="journal article" date="2007" name="Nature">
        <title>Evolution of genes and genomes on the Drosophila phylogeny.</title>
        <authorList>
            <consortium name="Drosophila 12 Genomes Consortium"/>
            <person name="Clark A.G."/>
            <person name="Eisen M.B."/>
            <person name="Smith D.R."/>
            <person name="Bergman C.M."/>
            <person name="Oliver B."/>
            <person name="Markow T.A."/>
            <person name="Kaufman T.C."/>
            <person name="Kellis M."/>
            <person name="Gelbart W."/>
            <person name="Iyer V.N."/>
            <person name="Pollard D.A."/>
            <person name="Sackton T.B."/>
            <person name="Larracuente A.M."/>
            <person name="Singh N.D."/>
            <person name="Abad J.P."/>
            <person name="Abt D.N."/>
            <person name="Adryan B."/>
            <person name="Aguade M."/>
            <person name="Akashi H."/>
            <person name="Anderson W.W."/>
            <person name="Aquadro C.F."/>
            <person name="Ardell D.H."/>
            <person name="Arguello R."/>
            <person name="Artieri C.G."/>
            <person name="Barbash D.A."/>
            <person name="Barker D."/>
            <person name="Barsanti P."/>
            <person name="Batterham P."/>
            <person name="Batzoglou S."/>
            <person name="Begun D."/>
            <person name="Bhutkar A."/>
            <person name="Blanco E."/>
            <person name="Bosak S.A."/>
            <person name="Bradley R.K."/>
            <person name="Brand A.D."/>
            <person name="Brent M.R."/>
            <person name="Brooks A.N."/>
            <person name="Brown R.H."/>
            <person name="Butlin R.K."/>
            <person name="Caggese C."/>
            <person name="Calvi B.R."/>
            <person name="Bernardo de Carvalho A."/>
            <person name="Caspi A."/>
            <person name="Castrezana S."/>
            <person name="Celniker S.E."/>
            <person name="Chang J.L."/>
            <person name="Chapple C."/>
            <person name="Chatterji S."/>
            <person name="Chinwalla A."/>
            <person name="Civetta A."/>
            <person name="Clifton S.W."/>
            <person name="Comeron J.M."/>
            <person name="Costello J.C."/>
            <person name="Coyne J.A."/>
            <person name="Daub J."/>
            <person name="David R.G."/>
            <person name="Delcher A.L."/>
            <person name="Delehaunty K."/>
            <person name="Do C.B."/>
            <person name="Ebling H."/>
            <person name="Edwards K."/>
            <person name="Eickbush T."/>
            <person name="Evans J.D."/>
            <person name="Filipski A."/>
            <person name="Findeiss S."/>
            <person name="Freyhult E."/>
            <person name="Fulton L."/>
            <person name="Fulton R."/>
            <person name="Garcia A.C."/>
            <person name="Gardiner A."/>
            <person name="Garfield D.A."/>
            <person name="Garvin B.E."/>
            <person name="Gibson G."/>
            <person name="Gilbert D."/>
            <person name="Gnerre S."/>
            <person name="Godfrey J."/>
            <person name="Good R."/>
            <person name="Gotea V."/>
            <person name="Gravely B."/>
            <person name="Greenberg A.J."/>
            <person name="Griffiths-Jones S."/>
            <person name="Gross S."/>
            <person name="Guigo R."/>
            <person name="Gustafson E.A."/>
            <person name="Haerty W."/>
            <person name="Hahn M.W."/>
            <person name="Halligan D.L."/>
            <person name="Halpern A.L."/>
            <person name="Halter G.M."/>
            <person name="Han M.V."/>
            <person name="Heger A."/>
            <person name="Hillier L."/>
            <person name="Hinrichs A.S."/>
            <person name="Holmes I."/>
            <person name="Hoskins R.A."/>
            <person name="Hubisz M.J."/>
            <person name="Hultmark D."/>
            <person name="Huntley M.A."/>
            <person name="Jaffe D.B."/>
            <person name="Jagadeeshan S."/>
            <person name="Jeck W.R."/>
            <person name="Johnson J."/>
            <person name="Jones C.D."/>
            <person name="Jordan W.C."/>
            <person name="Karpen G.H."/>
            <person name="Kataoka E."/>
            <person name="Keightley P.D."/>
            <person name="Kheradpour P."/>
            <person name="Kirkness E.F."/>
            <person name="Koerich L.B."/>
            <person name="Kristiansen K."/>
            <person name="Kudrna D."/>
            <person name="Kulathinal R.J."/>
            <person name="Kumar S."/>
            <person name="Kwok R."/>
            <person name="Lander E."/>
            <person name="Langley C.H."/>
            <person name="Lapoint R."/>
            <person name="Lazzaro B.P."/>
            <person name="Lee S.J."/>
            <person name="Levesque L."/>
            <person name="Li R."/>
            <person name="Lin C.F."/>
            <person name="Lin M.F."/>
            <person name="Lindblad-Toh K."/>
            <person name="Llopart A."/>
            <person name="Long M."/>
            <person name="Low L."/>
            <person name="Lozovsky E."/>
            <person name="Lu J."/>
            <person name="Luo M."/>
            <person name="Machado C.A."/>
            <person name="Makalowski W."/>
            <person name="Marzo M."/>
            <person name="Matsuda M."/>
            <person name="Matzkin L."/>
            <person name="McAllister B."/>
            <person name="McBride C.S."/>
            <person name="McKernan B."/>
            <person name="McKernan K."/>
            <person name="Mendez-Lago M."/>
            <person name="Minx P."/>
            <person name="Mollenhauer M.U."/>
            <person name="Montooth K."/>
            <person name="Mount S.M."/>
            <person name="Mu X."/>
            <person name="Myers E."/>
            <person name="Negre B."/>
            <person name="Newfeld S."/>
            <person name="Nielsen R."/>
            <person name="Noor M.A."/>
            <person name="O'Grady P."/>
            <person name="Pachter L."/>
            <person name="Papaceit M."/>
            <person name="Parisi M.J."/>
            <person name="Parisi M."/>
            <person name="Parts L."/>
            <person name="Pedersen J.S."/>
            <person name="Pesole G."/>
            <person name="Phillippy A.M."/>
            <person name="Ponting C.P."/>
            <person name="Pop M."/>
            <person name="Porcelli D."/>
            <person name="Powell J.R."/>
            <person name="Prohaska S."/>
            <person name="Pruitt K."/>
            <person name="Puig M."/>
            <person name="Quesneville H."/>
            <person name="Ram K.R."/>
            <person name="Rand D."/>
            <person name="Rasmussen M.D."/>
            <person name="Reed L.K."/>
            <person name="Reenan R."/>
            <person name="Reily A."/>
            <person name="Remington K.A."/>
            <person name="Rieger T.T."/>
            <person name="Ritchie M.G."/>
            <person name="Robin C."/>
            <person name="Rogers Y.H."/>
            <person name="Rohde C."/>
            <person name="Rozas J."/>
            <person name="Rubenfield M.J."/>
            <person name="Ruiz A."/>
            <person name="Russo S."/>
            <person name="Salzberg S.L."/>
            <person name="Sanchez-Gracia A."/>
            <person name="Saranga D.J."/>
            <person name="Sato H."/>
            <person name="Schaeffer S.W."/>
            <person name="Schatz M.C."/>
            <person name="Schlenke T."/>
            <person name="Schwartz R."/>
            <person name="Segarra C."/>
            <person name="Singh R.S."/>
            <person name="Sirot L."/>
            <person name="Sirota M."/>
            <person name="Sisneros N.B."/>
            <person name="Smith C.D."/>
            <person name="Smith T.F."/>
            <person name="Spieth J."/>
            <person name="Stage D.E."/>
            <person name="Stark A."/>
            <person name="Stephan W."/>
            <person name="Strausberg R.L."/>
            <person name="Strempel S."/>
            <person name="Sturgill D."/>
            <person name="Sutton G."/>
            <person name="Sutton G.G."/>
            <person name="Tao W."/>
            <person name="Teichmann S."/>
            <person name="Tobari Y.N."/>
            <person name="Tomimura Y."/>
            <person name="Tsolas J.M."/>
            <person name="Valente V.L."/>
            <person name="Venter E."/>
            <person name="Venter J.C."/>
            <person name="Vicario S."/>
            <person name="Vieira F.G."/>
            <person name="Vilella A.J."/>
            <person name="Villasante A."/>
            <person name="Walenz B."/>
            <person name="Wang J."/>
            <person name="Wasserman M."/>
            <person name="Watts T."/>
            <person name="Wilson D."/>
            <person name="Wilson R.K."/>
            <person name="Wing R.A."/>
            <person name="Wolfner M.F."/>
            <person name="Wong A."/>
            <person name="Wong G.K."/>
            <person name="Wu C.I."/>
            <person name="Wu G."/>
            <person name="Yamamoto D."/>
            <person name="Yang H.P."/>
            <person name="Yang S.P."/>
            <person name="Yorke J.A."/>
            <person name="Yoshida K."/>
            <person name="Zdobnov E."/>
            <person name="Zhang P."/>
            <person name="Zhang Y."/>
            <person name="Zimin A.V."/>
            <person name="Baldwin J."/>
            <person name="Abdouelleil A."/>
            <person name="Abdulkadir J."/>
            <person name="Abebe A."/>
            <person name="Abera B."/>
            <person name="Abreu J."/>
            <person name="Acer S.C."/>
            <person name="Aftuck L."/>
            <person name="Alexander A."/>
            <person name="An P."/>
            <person name="Anderson E."/>
            <person name="Anderson S."/>
            <person name="Arachi H."/>
            <person name="Azer M."/>
            <person name="Bachantsang P."/>
            <person name="Barry A."/>
            <person name="Bayul T."/>
            <person name="Berlin A."/>
            <person name="Bessette D."/>
            <person name="Bloom T."/>
            <person name="Blye J."/>
            <person name="Boguslavskiy L."/>
            <person name="Bonnet C."/>
            <person name="Boukhgalter B."/>
            <person name="Bourzgui I."/>
            <person name="Brown A."/>
            <person name="Cahill P."/>
            <person name="Channer S."/>
            <person name="Cheshatsang Y."/>
            <person name="Chuda L."/>
            <person name="Citroen M."/>
            <person name="Collymore A."/>
            <person name="Cooke P."/>
            <person name="Costello M."/>
            <person name="D'Aco K."/>
            <person name="Daza R."/>
            <person name="De Haan G."/>
            <person name="DeGray S."/>
            <person name="DeMaso C."/>
            <person name="Dhargay N."/>
            <person name="Dooley K."/>
            <person name="Dooley E."/>
            <person name="Doricent M."/>
            <person name="Dorje P."/>
            <person name="Dorjee K."/>
            <person name="Dupes A."/>
            <person name="Elong R."/>
            <person name="Falk J."/>
            <person name="Farina A."/>
            <person name="Faro S."/>
            <person name="Ferguson D."/>
            <person name="Fisher S."/>
            <person name="Foley C.D."/>
            <person name="Franke A."/>
            <person name="Friedrich D."/>
            <person name="Gadbois L."/>
            <person name="Gearin G."/>
            <person name="Gearin C.R."/>
            <person name="Giannoukos G."/>
            <person name="Goode T."/>
            <person name="Graham J."/>
            <person name="Grandbois E."/>
            <person name="Grewal S."/>
            <person name="Gyaltsen K."/>
            <person name="Hafez N."/>
            <person name="Hagos B."/>
            <person name="Hall J."/>
            <person name="Henson C."/>
            <person name="Hollinger A."/>
            <person name="Honan T."/>
            <person name="Huard M.D."/>
            <person name="Hughes L."/>
            <person name="Hurhula B."/>
            <person name="Husby M.E."/>
            <person name="Kamat A."/>
            <person name="Kanga B."/>
            <person name="Kashin S."/>
            <person name="Khazanovich D."/>
            <person name="Kisner P."/>
            <person name="Lance K."/>
            <person name="Lara M."/>
            <person name="Lee W."/>
            <person name="Lennon N."/>
            <person name="Letendre F."/>
            <person name="LeVine R."/>
            <person name="Lipovsky A."/>
            <person name="Liu X."/>
            <person name="Liu J."/>
            <person name="Liu S."/>
            <person name="Lokyitsang T."/>
            <person name="Lokyitsang Y."/>
            <person name="Lubonja R."/>
            <person name="Lui A."/>
            <person name="MacDonald P."/>
            <person name="Magnisalis V."/>
            <person name="Maru K."/>
            <person name="Matthews C."/>
            <person name="McCusker W."/>
            <person name="McDonough S."/>
            <person name="Mehta T."/>
            <person name="Meldrim J."/>
            <person name="Meneus L."/>
            <person name="Mihai O."/>
            <person name="Mihalev A."/>
            <person name="Mihova T."/>
            <person name="Mittelman R."/>
            <person name="Mlenga V."/>
            <person name="Montmayeur A."/>
            <person name="Mulrain L."/>
            <person name="Navidi A."/>
            <person name="Naylor J."/>
            <person name="Negash T."/>
            <person name="Nguyen T."/>
            <person name="Nguyen N."/>
            <person name="Nicol R."/>
            <person name="Norbu C."/>
            <person name="Norbu N."/>
            <person name="Novod N."/>
            <person name="O'Neill B."/>
            <person name="Osman S."/>
            <person name="Markiewicz E."/>
            <person name="Oyono O.L."/>
            <person name="Patti C."/>
            <person name="Phunkhang P."/>
            <person name="Pierre F."/>
            <person name="Priest M."/>
            <person name="Raghuraman S."/>
            <person name="Rege F."/>
            <person name="Reyes R."/>
            <person name="Rise C."/>
            <person name="Rogov P."/>
            <person name="Ross K."/>
            <person name="Ryan E."/>
            <person name="Settipalli S."/>
            <person name="Shea T."/>
            <person name="Sherpa N."/>
            <person name="Shi L."/>
            <person name="Shih D."/>
            <person name="Sparrow T."/>
            <person name="Spaulding J."/>
            <person name="Stalker J."/>
            <person name="Stange-Thomann N."/>
            <person name="Stavropoulos S."/>
            <person name="Stone C."/>
            <person name="Strader C."/>
            <person name="Tesfaye S."/>
            <person name="Thomson T."/>
            <person name="Thoulutsang Y."/>
            <person name="Thoulutsang D."/>
            <person name="Topham K."/>
            <person name="Topping I."/>
            <person name="Tsamla T."/>
            <person name="Vassiliev H."/>
            <person name="Vo A."/>
            <person name="Wangchuk T."/>
            <person name="Wangdi T."/>
            <person name="Weiand M."/>
            <person name="Wilkinson J."/>
            <person name="Wilson A."/>
            <person name="Yadav S."/>
            <person name="Young G."/>
            <person name="Yu Q."/>
            <person name="Zembek L."/>
            <person name="Zhong D."/>
            <person name="Zimmer A."/>
            <person name="Zwirko Z."/>
            <person name="Jaffe D.B."/>
            <person name="Alvarez P."/>
            <person name="Brockman W."/>
            <person name="Butler J."/>
            <person name="Chin C."/>
            <person name="Gnerre S."/>
            <person name="Grabherr M."/>
            <person name="Kleber M."/>
            <person name="Mauceli E."/>
            <person name="MacCallum I."/>
        </authorList>
    </citation>
    <scope>NUCLEOTIDE SEQUENCE [LARGE SCALE GENOMIC DNA]</scope>
    <source>
        <strain evidence="2">MSH-3 / Tucson 14011-0111.49</strain>
    </source>
</reference>
<proteinExistence type="predicted"/>
<protein>
    <submittedName>
        <fullName evidence="1">GL13174</fullName>
    </submittedName>
</protein>